<comment type="similarity">
    <text evidence="6">Belongs to the RuvA family.</text>
</comment>
<feature type="domain" description="Helix-hairpin-helix DNA-binding motif class 1" evidence="7">
    <location>
        <begin position="108"/>
        <end position="127"/>
    </location>
</feature>
<evidence type="ECO:0000256" key="4">
    <source>
        <dbReference type="ARBA" id="ARBA00023172"/>
    </source>
</evidence>
<evidence type="ECO:0000256" key="1">
    <source>
        <dbReference type="ARBA" id="ARBA00022490"/>
    </source>
</evidence>
<dbReference type="OrthoDB" id="5293449at2"/>
<feature type="domain" description="Helix-hairpin-helix DNA-binding motif class 1" evidence="7">
    <location>
        <begin position="73"/>
        <end position="92"/>
    </location>
</feature>
<dbReference type="InterPro" id="IPR010994">
    <property type="entry name" value="RuvA_2-like"/>
</dbReference>
<keyword evidence="1 6" id="KW-0963">Cytoplasm</keyword>
<feature type="region of interest" description="Domain I" evidence="6">
    <location>
        <begin position="1"/>
        <end position="64"/>
    </location>
</feature>
<comment type="subcellular location">
    <subcellularLocation>
        <location evidence="6">Cytoplasm</location>
    </subcellularLocation>
</comment>
<dbReference type="SMART" id="SM00278">
    <property type="entry name" value="HhH1"/>
    <property type="match status" value="2"/>
</dbReference>
<keyword evidence="5 6" id="KW-0234">DNA repair</keyword>
<protein>
    <recommendedName>
        <fullName evidence="6">Holliday junction branch migration complex subunit RuvA</fullName>
    </recommendedName>
</protein>
<dbReference type="Gene3D" id="1.10.8.10">
    <property type="entry name" value="DNA helicase RuvA subunit, C-terminal domain"/>
    <property type="match status" value="1"/>
</dbReference>
<dbReference type="InterPro" id="IPR036267">
    <property type="entry name" value="RuvA_C_sf"/>
</dbReference>
<accession>A0A516SFN8</accession>
<dbReference type="RefSeq" id="WP_144278362.1">
    <property type="nucleotide sequence ID" value="NZ_CP041730.1"/>
</dbReference>
<evidence type="ECO:0000313" key="9">
    <source>
        <dbReference type="Proteomes" id="UP000317550"/>
    </source>
</evidence>
<evidence type="ECO:0000256" key="3">
    <source>
        <dbReference type="ARBA" id="ARBA00023125"/>
    </source>
</evidence>
<dbReference type="InterPro" id="IPR013849">
    <property type="entry name" value="DNA_helicase_Holl-junc_RuvA_I"/>
</dbReference>
<dbReference type="EMBL" id="CP041730">
    <property type="protein sequence ID" value="QDQ26969.1"/>
    <property type="molecule type" value="Genomic_DNA"/>
</dbReference>
<comment type="domain">
    <text evidence="6">Has three domains with a flexible linker between the domains II and III and assumes an 'L' shape. Domain III is highly mobile and contacts RuvB.</text>
</comment>
<dbReference type="GO" id="GO:0048476">
    <property type="term" value="C:Holliday junction resolvase complex"/>
    <property type="evidence" value="ECO:0007669"/>
    <property type="project" value="UniProtKB-UniRule"/>
</dbReference>
<sequence length="197" mass="21008">MIGKLTGKLLEKHPPHILLDVHGVGYELDVPMSTLYVLPHAGETASLYTHFVVREDAQLLYGFATRGERETFRQLVKVSGIGPKIALAVLSGLTADELAMAVERDDAPRLAKVPGIGKKTAERLILELRGKLAGTTALHAHAAGLFVAPASARDDVVNALLGLGYNEREANAAIKGMPDDVSVNDGIRMALKSLAKV</sequence>
<dbReference type="SUPFAM" id="SSF47781">
    <property type="entry name" value="RuvA domain 2-like"/>
    <property type="match status" value="1"/>
</dbReference>
<dbReference type="GO" id="GO:0009378">
    <property type="term" value="F:four-way junction helicase activity"/>
    <property type="evidence" value="ECO:0007669"/>
    <property type="project" value="InterPro"/>
</dbReference>
<dbReference type="NCBIfam" id="TIGR00084">
    <property type="entry name" value="ruvA"/>
    <property type="match status" value="1"/>
</dbReference>
<dbReference type="GO" id="GO:0006281">
    <property type="term" value="P:DNA repair"/>
    <property type="evidence" value="ECO:0007669"/>
    <property type="project" value="UniProtKB-UniRule"/>
</dbReference>
<dbReference type="GO" id="GO:0000400">
    <property type="term" value="F:four-way junction DNA binding"/>
    <property type="evidence" value="ECO:0007669"/>
    <property type="project" value="UniProtKB-UniRule"/>
</dbReference>
<evidence type="ECO:0000313" key="8">
    <source>
        <dbReference type="EMBL" id="QDQ26969.1"/>
    </source>
</evidence>
<dbReference type="AlphaFoldDB" id="A0A516SFN8"/>
<dbReference type="Pfam" id="PF01330">
    <property type="entry name" value="RuvA_N"/>
    <property type="match status" value="1"/>
</dbReference>
<dbReference type="GO" id="GO:0005737">
    <property type="term" value="C:cytoplasm"/>
    <property type="evidence" value="ECO:0007669"/>
    <property type="project" value="UniProtKB-SubCell"/>
</dbReference>
<dbReference type="GO" id="GO:0005524">
    <property type="term" value="F:ATP binding"/>
    <property type="evidence" value="ECO:0007669"/>
    <property type="project" value="InterPro"/>
</dbReference>
<comment type="subunit">
    <text evidence="6">Homotetramer. Forms an RuvA(8)-RuvB(12)-Holliday junction (HJ) complex. HJ DNA is sandwiched between 2 RuvA tetramers; dsDNA enters through RuvA and exits via RuvB. An RuvB hexamer assembles on each DNA strand where it exits the tetramer. Each RuvB hexamer is contacted by two RuvA subunits (via domain III) on 2 adjacent RuvB subunits; this complex drives branch migration. In the full resolvosome a probable DNA-RuvA(4)-RuvB(12)-RuvC(2) complex forms which resolves the HJ.</text>
</comment>
<dbReference type="Proteomes" id="UP000317550">
    <property type="component" value="Chromosome"/>
</dbReference>
<dbReference type="KEGG" id="cari:FNU76_11680"/>
<dbReference type="Gene3D" id="1.10.150.20">
    <property type="entry name" value="5' to 3' exonuclease, C-terminal subdomain"/>
    <property type="match status" value="1"/>
</dbReference>
<name>A0A516SFN8_9NEIS</name>
<comment type="caution">
    <text evidence="6">Lacks conserved residue(s) required for the propagation of feature annotation.</text>
</comment>
<dbReference type="GO" id="GO:0009379">
    <property type="term" value="C:Holliday junction helicase complex"/>
    <property type="evidence" value="ECO:0007669"/>
    <property type="project" value="InterPro"/>
</dbReference>
<evidence type="ECO:0000256" key="6">
    <source>
        <dbReference type="HAMAP-Rule" id="MF_00031"/>
    </source>
</evidence>
<dbReference type="HAMAP" id="MF_00031">
    <property type="entry name" value="DNA_HJ_migration_RuvA"/>
    <property type="match status" value="1"/>
</dbReference>
<evidence type="ECO:0000259" key="7">
    <source>
        <dbReference type="SMART" id="SM00278"/>
    </source>
</evidence>
<reference evidence="9" key="1">
    <citation type="submission" date="2019-07" db="EMBL/GenBank/DDBJ databases">
        <title>Chitinimonas sp. nov., isolated from Ny-Alesund, arctica soil.</title>
        <authorList>
            <person name="Xu Q."/>
            <person name="Peng F."/>
        </authorList>
    </citation>
    <scope>NUCLEOTIDE SEQUENCE [LARGE SCALE GENOMIC DNA]</scope>
    <source>
        <strain evidence="9">R3-44</strain>
    </source>
</reference>
<dbReference type="InterPro" id="IPR000085">
    <property type="entry name" value="RuvA"/>
</dbReference>
<feature type="region of interest" description="Domain III" evidence="6">
    <location>
        <begin position="151"/>
        <end position="197"/>
    </location>
</feature>
<keyword evidence="3 6" id="KW-0238">DNA-binding</keyword>
<dbReference type="InterPro" id="IPR012340">
    <property type="entry name" value="NA-bd_OB-fold"/>
</dbReference>
<dbReference type="GO" id="GO:0006310">
    <property type="term" value="P:DNA recombination"/>
    <property type="evidence" value="ECO:0007669"/>
    <property type="project" value="UniProtKB-UniRule"/>
</dbReference>
<keyword evidence="2 6" id="KW-0227">DNA damage</keyword>
<proteinExistence type="inferred from homology"/>
<dbReference type="InterPro" id="IPR011114">
    <property type="entry name" value="RuvA_C"/>
</dbReference>
<evidence type="ECO:0000256" key="2">
    <source>
        <dbReference type="ARBA" id="ARBA00022763"/>
    </source>
</evidence>
<dbReference type="InterPro" id="IPR003583">
    <property type="entry name" value="Hlx-hairpin-Hlx_DNA-bd_motif"/>
</dbReference>
<dbReference type="Pfam" id="PF14520">
    <property type="entry name" value="HHH_5"/>
    <property type="match status" value="1"/>
</dbReference>
<dbReference type="Gene3D" id="2.40.50.140">
    <property type="entry name" value="Nucleic acid-binding proteins"/>
    <property type="match status" value="1"/>
</dbReference>
<comment type="function">
    <text evidence="6">The RuvA-RuvB-RuvC complex processes Holliday junction (HJ) DNA during genetic recombination and DNA repair, while the RuvA-RuvB complex plays an important role in the rescue of blocked DNA replication forks via replication fork reversal (RFR). RuvA specifically binds to HJ cruciform DNA, conferring on it an open structure. The RuvB hexamer acts as an ATP-dependent pump, pulling dsDNA into and through the RuvAB complex. HJ branch migration allows RuvC to scan DNA until it finds its consensus sequence, where it cleaves and resolves the cruciform DNA.</text>
</comment>
<dbReference type="SUPFAM" id="SSF50249">
    <property type="entry name" value="Nucleic acid-binding proteins"/>
    <property type="match status" value="1"/>
</dbReference>
<dbReference type="CDD" id="cd14332">
    <property type="entry name" value="UBA_RuvA_C"/>
    <property type="match status" value="1"/>
</dbReference>
<keyword evidence="9" id="KW-1185">Reference proteome</keyword>
<gene>
    <name evidence="6 8" type="primary">ruvA</name>
    <name evidence="8" type="ORF">FNU76_11680</name>
</gene>
<evidence type="ECO:0000256" key="5">
    <source>
        <dbReference type="ARBA" id="ARBA00023204"/>
    </source>
</evidence>
<dbReference type="Pfam" id="PF07499">
    <property type="entry name" value="RuvA_C"/>
    <property type="match status" value="1"/>
</dbReference>
<keyword evidence="4 6" id="KW-0233">DNA recombination</keyword>
<organism evidence="8 9">
    <name type="scientific">Chitinimonas arctica</name>
    <dbReference type="NCBI Taxonomy" id="2594795"/>
    <lineage>
        <taxon>Bacteria</taxon>
        <taxon>Pseudomonadati</taxon>
        <taxon>Pseudomonadota</taxon>
        <taxon>Betaproteobacteria</taxon>
        <taxon>Neisseriales</taxon>
        <taxon>Chitinibacteraceae</taxon>
        <taxon>Chitinimonas</taxon>
    </lineage>
</organism>
<dbReference type="SUPFAM" id="SSF46929">
    <property type="entry name" value="DNA helicase RuvA subunit, C-terminal domain"/>
    <property type="match status" value="1"/>
</dbReference>